<comment type="caution">
    <text evidence="4">The sequence shown here is derived from an EMBL/GenBank/DDBJ whole genome shotgun (WGS) entry which is preliminary data.</text>
</comment>
<organism evidence="4 5">
    <name type="scientific">Hymenobacter lapidarius</name>
    <dbReference type="NCBI Taxonomy" id="1908237"/>
    <lineage>
        <taxon>Bacteria</taxon>
        <taxon>Pseudomonadati</taxon>
        <taxon>Bacteroidota</taxon>
        <taxon>Cytophagia</taxon>
        <taxon>Cytophagales</taxon>
        <taxon>Hymenobacteraceae</taxon>
        <taxon>Hymenobacter</taxon>
    </lineage>
</organism>
<dbReference type="InterPro" id="IPR036890">
    <property type="entry name" value="HATPase_C_sf"/>
</dbReference>
<name>A0A1G1T2I0_9BACT</name>
<evidence type="ECO:0000259" key="3">
    <source>
        <dbReference type="Pfam" id="PF25794"/>
    </source>
</evidence>
<dbReference type="PANTHER" id="PTHR32387:SF0">
    <property type="entry name" value="PROTEIN NO VEIN"/>
    <property type="match status" value="1"/>
</dbReference>
<evidence type="ECO:0000313" key="4">
    <source>
        <dbReference type="EMBL" id="OGX85085.1"/>
    </source>
</evidence>
<dbReference type="PANTHER" id="PTHR32387">
    <property type="entry name" value="WU:FJ29H11"/>
    <property type="match status" value="1"/>
</dbReference>
<dbReference type="NCBIfam" id="NF047352">
    <property type="entry name" value="P_loop_sacsin"/>
    <property type="match status" value="1"/>
</dbReference>
<accession>A0A1G1T2I0</accession>
<dbReference type="SUPFAM" id="SSF55874">
    <property type="entry name" value="ATPase domain of HSP90 chaperone/DNA topoisomerase II/histidine kinase"/>
    <property type="match status" value="1"/>
</dbReference>
<dbReference type="STRING" id="1908237.BEN47_15315"/>
<reference evidence="4 5" key="1">
    <citation type="submission" date="2016-08" db="EMBL/GenBank/DDBJ databases">
        <title>Hymenobacter coccineus sp. nov., Hymenobacter lapidarius sp. nov. and Hymenobacter glacialis sp. nov., isolated from Antarctic soil.</title>
        <authorList>
            <person name="Sedlacek I."/>
            <person name="Kralova S."/>
            <person name="Kyrova K."/>
            <person name="Maslanova I."/>
            <person name="Stankova E."/>
            <person name="Vrbovska V."/>
            <person name="Nemec M."/>
            <person name="Bartak M."/>
            <person name="Svec P."/>
            <person name="Busse H.-J."/>
            <person name="Pantucek R."/>
        </authorList>
    </citation>
    <scope>NUCLEOTIDE SEQUENCE [LARGE SCALE GENOMIC DNA]</scope>
    <source>
        <strain evidence="4 5">CCM 8643</strain>
    </source>
</reference>
<proteinExistence type="predicted"/>
<dbReference type="Pfam" id="PF25794">
    <property type="entry name" value="SACS"/>
    <property type="match status" value="1"/>
</dbReference>
<evidence type="ECO:0000259" key="2">
    <source>
        <dbReference type="Pfam" id="PF13020"/>
    </source>
</evidence>
<dbReference type="EMBL" id="MDZB01000110">
    <property type="protein sequence ID" value="OGX85085.1"/>
    <property type="molecule type" value="Genomic_DNA"/>
</dbReference>
<evidence type="ECO:0000256" key="1">
    <source>
        <dbReference type="SAM" id="MobiDB-lite"/>
    </source>
</evidence>
<sequence>MQPGTFLPHQSTVDLELSDLIAKSKALRTALRDKDSDLSTVLSELYSEKAHFLYELLQNAEDAGATSMEILLLPTELVVRHNGRVFNVQDVKAITGISNTSNAKKKDRDKIGRFGIGFKSVFKITTRPRIQSGEFDFEIEDYIVPVLASESSSPATQTIITLPFAGSEQEQADTYQALAIELQTLDAHNLLFLRKLGTLEFRWDVHTRKLHRQSKRHGGQDFATQVTLSDEGTGAGSSQQYLLFQVPVRHLDFQQLPTPQYVALAFQLGTDAQGATQLVPARSGFVFVFFATRYPTHLKFLVHAPFVTTPSREFLKMDARVNDALVEELGDLQRLVLPYLKKHKLLTVPTLCLMPVVSPEKITECPPLYRKLFAVMREELVSEQAFLPILNQQFHQPAARLLLAGSKELVTLLSAREQLNALWPGHTHWLPTTITAEAAATRDLYAYLKQELKIREIDPADAIKLCTPAFLARQKALWMQQFYGFLAKNRPTWWQSKSINNSRTAGFLRTQPIMRLPGNRYLSPFDDADRLQVFLPLGDEDDLPLEANCLDPAAIDSKPARHFLSQLGIKKPDLFDEARLRILPLYRQESGPNYKQHLRHCRLLVKVFNQGGERQRELLALLRDPQLRFVRPRGPATASGRFCSYTEAYLPCVELESYFQLMPRVRFVDEGWYDAQGIQGWRALLQACGFKHEEPWIRKFDPRFPEKYLLQLRKQQHTNHSTTTTSYKLEGLSELLQSGKLTPELSWLAWRLVTRACRGMQGRGDSPLLGKHEWFYKKWEHAYFPSQLRQLLESEKWLWVPAENGVAEWRTLLETEPSQLPSAYEQENDGARFLLQQLAWKSDARTQLEQKMSAEELTRWRAYNQAISEGLDVEAALREQRAKQKTQREQDQRCLDEAPPLNASSFVERPFVPAAHTQGSDIGTRLINVNKADGTTNAESSTTGSPAAPSKILRDGIGQRGEDVVWQVVQQQYDSRVELKCVERTPTAVRYWHADEQEHYVLELGNTETHTSVGHDLLVRRGSEIIRYIEVKATASSTKAEFAISARQWAVATGLWKQGLGSQFELWVVRDALSEAPSYTTIDDPVSRWRSGEFGAAPVVIVV</sequence>
<protein>
    <submittedName>
        <fullName evidence="4">Uncharacterized protein</fullName>
    </submittedName>
</protein>
<keyword evidence="5" id="KW-1185">Reference proteome</keyword>
<dbReference type="InterPro" id="IPR024975">
    <property type="entry name" value="NOV_C"/>
</dbReference>
<feature type="region of interest" description="Disordered" evidence="1">
    <location>
        <begin position="934"/>
        <end position="953"/>
    </location>
</feature>
<gene>
    <name evidence="4" type="ORF">BEN47_15315</name>
</gene>
<dbReference type="InterPro" id="IPR058210">
    <property type="entry name" value="SACS/Nov_dom"/>
</dbReference>
<feature type="compositionally biased region" description="Polar residues" evidence="1">
    <location>
        <begin position="934"/>
        <end position="945"/>
    </location>
</feature>
<dbReference type="RefSeq" id="WP_070728656.1">
    <property type="nucleotide sequence ID" value="NZ_MDZB01000110.1"/>
</dbReference>
<evidence type="ECO:0000313" key="5">
    <source>
        <dbReference type="Proteomes" id="UP000176294"/>
    </source>
</evidence>
<dbReference type="Gene3D" id="3.30.565.10">
    <property type="entry name" value="Histidine kinase-like ATPase, C-terminal domain"/>
    <property type="match status" value="1"/>
</dbReference>
<feature type="domain" description="Protein NO VEIN C-terminal" evidence="2">
    <location>
        <begin position="990"/>
        <end position="1078"/>
    </location>
</feature>
<feature type="domain" description="Sacsin/Nov" evidence="3">
    <location>
        <begin position="81"/>
        <end position="158"/>
    </location>
</feature>
<dbReference type="Pfam" id="PF13020">
    <property type="entry name" value="NOV_C"/>
    <property type="match status" value="1"/>
</dbReference>
<dbReference type="AlphaFoldDB" id="A0A1G1T2I0"/>
<dbReference type="InterPro" id="IPR052957">
    <property type="entry name" value="Auxin_embryo_med"/>
</dbReference>
<dbReference type="OrthoDB" id="1062081at2"/>
<dbReference type="Proteomes" id="UP000176294">
    <property type="component" value="Unassembled WGS sequence"/>
</dbReference>